<dbReference type="Pfam" id="PF04542">
    <property type="entry name" value="Sigma70_r2"/>
    <property type="match status" value="1"/>
</dbReference>
<protein>
    <submittedName>
        <fullName evidence="7">Sigma-70 family RNA polymerase sigma factor</fullName>
    </submittedName>
</protein>
<keyword evidence="8" id="KW-1185">Reference proteome</keyword>
<dbReference type="SUPFAM" id="SSF88946">
    <property type="entry name" value="Sigma2 domain of RNA polymerase sigma factors"/>
    <property type="match status" value="1"/>
</dbReference>
<feature type="domain" description="RNA polymerase sigma-70 region 2" evidence="5">
    <location>
        <begin position="16"/>
        <end position="79"/>
    </location>
</feature>
<dbReference type="InterPro" id="IPR013324">
    <property type="entry name" value="RNA_pol_sigma_r3/r4-like"/>
</dbReference>
<dbReference type="InterPro" id="IPR013249">
    <property type="entry name" value="RNA_pol_sigma70_r4_t2"/>
</dbReference>
<dbReference type="InterPro" id="IPR007627">
    <property type="entry name" value="RNA_pol_sigma70_r2"/>
</dbReference>
<evidence type="ECO:0000259" key="6">
    <source>
        <dbReference type="Pfam" id="PF08281"/>
    </source>
</evidence>
<dbReference type="PANTHER" id="PTHR43133:SF63">
    <property type="entry name" value="RNA POLYMERASE SIGMA FACTOR FECI-RELATED"/>
    <property type="match status" value="1"/>
</dbReference>
<evidence type="ECO:0000313" key="7">
    <source>
        <dbReference type="EMBL" id="MDZ5457375.1"/>
    </source>
</evidence>
<name>A0ABU5IE29_9BURK</name>
<dbReference type="InterPro" id="IPR013325">
    <property type="entry name" value="RNA_pol_sigma_r2"/>
</dbReference>
<evidence type="ECO:0000259" key="5">
    <source>
        <dbReference type="Pfam" id="PF04542"/>
    </source>
</evidence>
<gene>
    <name evidence="7" type="ORF">SM757_12415</name>
</gene>
<dbReference type="Proteomes" id="UP001293718">
    <property type="component" value="Unassembled WGS sequence"/>
</dbReference>
<proteinExistence type="inferred from homology"/>
<dbReference type="Gene3D" id="1.10.1740.10">
    <property type="match status" value="1"/>
</dbReference>
<feature type="domain" description="RNA polymerase sigma factor 70 region 4 type 2" evidence="6">
    <location>
        <begin position="113"/>
        <end position="165"/>
    </location>
</feature>
<evidence type="ECO:0000313" key="8">
    <source>
        <dbReference type="Proteomes" id="UP001293718"/>
    </source>
</evidence>
<accession>A0ABU5IE29</accession>
<keyword evidence="2" id="KW-0805">Transcription regulation</keyword>
<dbReference type="NCBIfam" id="TIGR02937">
    <property type="entry name" value="sigma70-ECF"/>
    <property type="match status" value="1"/>
</dbReference>
<dbReference type="Gene3D" id="1.10.10.10">
    <property type="entry name" value="Winged helix-like DNA-binding domain superfamily/Winged helix DNA-binding domain"/>
    <property type="match status" value="1"/>
</dbReference>
<dbReference type="EMBL" id="JAXOJX010000017">
    <property type="protein sequence ID" value="MDZ5457375.1"/>
    <property type="molecule type" value="Genomic_DNA"/>
</dbReference>
<evidence type="ECO:0000256" key="1">
    <source>
        <dbReference type="ARBA" id="ARBA00010641"/>
    </source>
</evidence>
<comment type="similarity">
    <text evidence="1">Belongs to the sigma-70 factor family. ECF subfamily.</text>
</comment>
<comment type="caution">
    <text evidence="7">The sequence shown here is derived from an EMBL/GenBank/DDBJ whole genome shotgun (WGS) entry which is preliminary data.</text>
</comment>
<evidence type="ECO:0000256" key="4">
    <source>
        <dbReference type="ARBA" id="ARBA00023163"/>
    </source>
</evidence>
<dbReference type="SUPFAM" id="SSF88659">
    <property type="entry name" value="Sigma3 and sigma4 domains of RNA polymerase sigma factors"/>
    <property type="match status" value="1"/>
</dbReference>
<dbReference type="InterPro" id="IPR039425">
    <property type="entry name" value="RNA_pol_sigma-70-like"/>
</dbReference>
<keyword evidence="3" id="KW-0731">Sigma factor</keyword>
<dbReference type="InterPro" id="IPR014284">
    <property type="entry name" value="RNA_pol_sigma-70_dom"/>
</dbReference>
<keyword evidence="4" id="KW-0804">Transcription</keyword>
<evidence type="ECO:0000256" key="3">
    <source>
        <dbReference type="ARBA" id="ARBA00023082"/>
    </source>
</evidence>
<dbReference type="InterPro" id="IPR036388">
    <property type="entry name" value="WH-like_DNA-bd_sf"/>
</dbReference>
<dbReference type="Pfam" id="PF08281">
    <property type="entry name" value="Sigma70_r4_2"/>
    <property type="match status" value="1"/>
</dbReference>
<sequence>MSVEQRCQTLVEVFIAHRTQLRSLARKVVGTADLADEVVQDAYVRLAERESVKTDVERPFCYCCQVVRNVALDHCRRRSLEAKLQVQTEDGQIPEIPINCVMGERVDGWRLIQAIDQVLNTLPPRTRQAFELFRLGELTQREIAARLGCSATLVNFMVRDARQALESLKGHREIFAARSMSKPACTQTCSIYPR</sequence>
<dbReference type="CDD" id="cd06171">
    <property type="entry name" value="Sigma70_r4"/>
    <property type="match status" value="1"/>
</dbReference>
<dbReference type="PANTHER" id="PTHR43133">
    <property type="entry name" value="RNA POLYMERASE ECF-TYPE SIGMA FACTO"/>
    <property type="match status" value="1"/>
</dbReference>
<organism evidence="7 8">
    <name type="scientific">Azohydromonas lata</name>
    <dbReference type="NCBI Taxonomy" id="45677"/>
    <lineage>
        <taxon>Bacteria</taxon>
        <taxon>Pseudomonadati</taxon>
        <taxon>Pseudomonadota</taxon>
        <taxon>Betaproteobacteria</taxon>
        <taxon>Burkholderiales</taxon>
        <taxon>Sphaerotilaceae</taxon>
        <taxon>Azohydromonas</taxon>
    </lineage>
</organism>
<evidence type="ECO:0000256" key="2">
    <source>
        <dbReference type="ARBA" id="ARBA00023015"/>
    </source>
</evidence>
<reference evidence="7 8" key="1">
    <citation type="submission" date="2023-11" db="EMBL/GenBank/DDBJ databases">
        <title>Draft genome of Azohydromonas lata strain H1 (DSM1123), a polyhydroxyalkanoate producer.</title>
        <authorList>
            <person name="Traversa D."/>
            <person name="D'Addabbo P."/>
            <person name="Pazzani C."/>
            <person name="Manzari C."/>
            <person name="Chiara M."/>
            <person name="Scrascia M."/>
        </authorList>
    </citation>
    <scope>NUCLEOTIDE SEQUENCE [LARGE SCALE GENOMIC DNA]</scope>
    <source>
        <strain evidence="7 8">H1</strain>
    </source>
</reference>
<dbReference type="RefSeq" id="WP_322465695.1">
    <property type="nucleotide sequence ID" value="NZ_JAXOJX010000017.1"/>
</dbReference>